<keyword evidence="4" id="KW-1185">Reference proteome</keyword>
<feature type="compositionally biased region" description="Low complexity" evidence="2">
    <location>
        <begin position="244"/>
        <end position="257"/>
    </location>
</feature>
<feature type="compositionally biased region" description="Low complexity" evidence="2">
    <location>
        <begin position="149"/>
        <end position="167"/>
    </location>
</feature>
<keyword evidence="1" id="KW-0175">Coiled coil</keyword>
<evidence type="ECO:0000313" key="3">
    <source>
        <dbReference type="EMBL" id="GIF83305.1"/>
    </source>
</evidence>
<dbReference type="AlphaFoldDB" id="A0A8J3NJB3"/>
<evidence type="ECO:0000256" key="2">
    <source>
        <dbReference type="SAM" id="MobiDB-lite"/>
    </source>
</evidence>
<gene>
    <name evidence="3" type="ORF">Cba03nite_46540</name>
</gene>
<feature type="compositionally biased region" description="Low complexity" evidence="2">
    <location>
        <begin position="312"/>
        <end position="323"/>
    </location>
</feature>
<feature type="region of interest" description="Disordered" evidence="2">
    <location>
        <begin position="309"/>
        <end position="403"/>
    </location>
</feature>
<protein>
    <recommendedName>
        <fullName evidence="5">DivIVA domain-containing protein</fullName>
    </recommendedName>
</protein>
<feature type="compositionally biased region" description="Basic and acidic residues" evidence="2">
    <location>
        <begin position="258"/>
        <end position="268"/>
    </location>
</feature>
<dbReference type="RefSeq" id="WP_203749935.1">
    <property type="nucleotide sequence ID" value="NZ_BONF01000028.1"/>
</dbReference>
<evidence type="ECO:0000256" key="1">
    <source>
        <dbReference type="SAM" id="Coils"/>
    </source>
</evidence>
<evidence type="ECO:0008006" key="5">
    <source>
        <dbReference type="Google" id="ProtNLM"/>
    </source>
</evidence>
<feature type="compositionally biased region" description="Basic and acidic residues" evidence="2">
    <location>
        <begin position="344"/>
        <end position="367"/>
    </location>
</feature>
<comment type="caution">
    <text evidence="3">The sequence shown here is derived from an EMBL/GenBank/DDBJ whole genome shotgun (WGS) entry which is preliminary data.</text>
</comment>
<dbReference type="Gene3D" id="6.10.250.660">
    <property type="match status" value="1"/>
</dbReference>
<dbReference type="EMBL" id="BONF01000028">
    <property type="protein sequence ID" value="GIF83305.1"/>
    <property type="molecule type" value="Genomic_DNA"/>
</dbReference>
<accession>A0A8J3NJB3</accession>
<feature type="region of interest" description="Disordered" evidence="2">
    <location>
        <begin position="149"/>
        <end position="283"/>
    </location>
</feature>
<dbReference type="Proteomes" id="UP000601223">
    <property type="component" value="Unassembled WGS sequence"/>
</dbReference>
<proteinExistence type="predicted"/>
<reference evidence="3 4" key="1">
    <citation type="submission" date="2021-01" db="EMBL/GenBank/DDBJ databases">
        <title>Whole genome shotgun sequence of Catellatospora bangladeshensis NBRC 107357.</title>
        <authorList>
            <person name="Komaki H."/>
            <person name="Tamura T."/>
        </authorList>
    </citation>
    <scope>NUCLEOTIDE SEQUENCE [LARGE SCALE GENOMIC DNA]</scope>
    <source>
        <strain evidence="3 4">NBRC 107357</strain>
    </source>
</reference>
<feature type="compositionally biased region" description="Polar residues" evidence="2">
    <location>
        <begin position="389"/>
        <end position="403"/>
    </location>
</feature>
<name>A0A8J3NJB3_9ACTN</name>
<feature type="coiled-coil region" evidence="1">
    <location>
        <begin position="31"/>
        <end position="128"/>
    </location>
</feature>
<sequence length="403" mass="42723">MARTAPDQVRSEDMFSTALWGYSMDQVDAYVEDTSRRMRRLAAEIQRLSVAENQLGAARIEISKLTSELAEARPLASVGPRVQAILRMAEKEAESLRRTAFEVLRKAYEEARAIRQDAEDEAYAAKRDYQLALAHRRKQDNDEISAARVAAGRAAAAKPATRAKPPTKLAPPPVHGLPSHVPDDPEPSPSLHVTDTVRPEPVISAVERTAQPEPTIAEPSAKAGFAKPVAGDAASRSGPAKPSAGKPEPTEPAAGAEPAKHAGSERLKPSGTSGFGQVETGESEQVELVVAPRFVEPVAIEPVGLAEHRAAAAESVQAGGAESLGRAAEQVVSANGSSPAGAEGQRDKQAAGKSAQREDAAVDEHLHNGSKRRKRGRNQRVNGAGPQDVNASDNSKSYSARRN</sequence>
<evidence type="ECO:0000313" key="4">
    <source>
        <dbReference type="Proteomes" id="UP000601223"/>
    </source>
</evidence>
<feature type="compositionally biased region" description="Basic residues" evidence="2">
    <location>
        <begin position="368"/>
        <end position="378"/>
    </location>
</feature>
<organism evidence="3 4">
    <name type="scientific">Catellatospora bangladeshensis</name>
    <dbReference type="NCBI Taxonomy" id="310355"/>
    <lineage>
        <taxon>Bacteria</taxon>
        <taxon>Bacillati</taxon>
        <taxon>Actinomycetota</taxon>
        <taxon>Actinomycetes</taxon>
        <taxon>Micromonosporales</taxon>
        <taxon>Micromonosporaceae</taxon>
        <taxon>Catellatospora</taxon>
    </lineage>
</organism>